<dbReference type="GO" id="GO:0043103">
    <property type="term" value="P:hypoxanthine salvage"/>
    <property type="evidence" value="ECO:0007669"/>
    <property type="project" value="UniProtKB-UniRule"/>
</dbReference>
<dbReference type="PANTHER" id="PTHR43114:SF6">
    <property type="entry name" value="ADENINE DEAMINASE"/>
    <property type="match status" value="1"/>
</dbReference>
<dbReference type="EC" id="3.5.4.2" evidence="5"/>
<feature type="domain" description="Adenosine deaminase" evidence="6">
    <location>
        <begin position="3"/>
        <end position="320"/>
    </location>
</feature>
<comment type="catalytic activity">
    <reaction evidence="5">
        <text>adenine + H2O + H(+) = hypoxanthine + NH4(+)</text>
        <dbReference type="Rhea" id="RHEA:23688"/>
        <dbReference type="ChEBI" id="CHEBI:15377"/>
        <dbReference type="ChEBI" id="CHEBI:15378"/>
        <dbReference type="ChEBI" id="CHEBI:16708"/>
        <dbReference type="ChEBI" id="CHEBI:17368"/>
        <dbReference type="ChEBI" id="CHEBI:28938"/>
        <dbReference type="EC" id="3.5.4.2"/>
    </reaction>
</comment>
<dbReference type="InterPro" id="IPR028892">
    <property type="entry name" value="ADE"/>
</dbReference>
<evidence type="ECO:0000256" key="3">
    <source>
        <dbReference type="ARBA" id="ARBA00022833"/>
    </source>
</evidence>
<comment type="function">
    <text evidence="5">Catalyzes the hydrolytic deamination of adenine to hypoxanthine. Plays an important role in the purine salvage pathway and in nitrogen catabolism.</text>
</comment>
<comment type="caution">
    <text evidence="7">The sequence shown here is derived from an EMBL/GenBank/DDBJ whole genome shotgun (WGS) entry which is preliminary data.</text>
</comment>
<reference evidence="7 8" key="1">
    <citation type="submission" date="2019-03" db="EMBL/GenBank/DDBJ databases">
        <title>Genomic Encyclopedia of Type Strains, Phase IV (KMG-IV): sequencing the most valuable type-strain genomes for metagenomic binning, comparative biology and taxonomic classification.</title>
        <authorList>
            <person name="Goeker M."/>
        </authorList>
    </citation>
    <scope>NUCLEOTIDE SEQUENCE [LARGE SCALE GENOMIC DNA]</scope>
    <source>
        <strain evidence="7 8">DSM 102969</strain>
    </source>
</reference>
<dbReference type="Proteomes" id="UP000294547">
    <property type="component" value="Unassembled WGS sequence"/>
</dbReference>
<dbReference type="InterPro" id="IPR001365">
    <property type="entry name" value="A_deaminase_dom"/>
</dbReference>
<evidence type="ECO:0000256" key="2">
    <source>
        <dbReference type="ARBA" id="ARBA00022801"/>
    </source>
</evidence>
<evidence type="ECO:0000313" key="7">
    <source>
        <dbReference type="EMBL" id="TDP84148.1"/>
    </source>
</evidence>
<accession>A0A4V3CVX2</accession>
<dbReference type="GO" id="GO:0006146">
    <property type="term" value="P:adenine catabolic process"/>
    <property type="evidence" value="ECO:0007669"/>
    <property type="project" value="UniProtKB-UniRule"/>
</dbReference>
<dbReference type="RefSeq" id="WP_126540068.1">
    <property type="nucleotide sequence ID" value="NZ_BSPM01000002.1"/>
</dbReference>
<evidence type="ECO:0000259" key="6">
    <source>
        <dbReference type="Pfam" id="PF00962"/>
    </source>
</evidence>
<keyword evidence="1 5" id="KW-0479">Metal-binding</keyword>
<evidence type="ECO:0000313" key="8">
    <source>
        <dbReference type="Proteomes" id="UP000294547"/>
    </source>
</evidence>
<feature type="binding site" evidence="5">
    <location>
        <position position="268"/>
    </location>
    <ligand>
        <name>Zn(2+)</name>
        <dbReference type="ChEBI" id="CHEBI:29105"/>
        <note>catalytic</note>
    </ligand>
</feature>
<dbReference type="InterPro" id="IPR006330">
    <property type="entry name" value="Ado/ade_deaminase"/>
</dbReference>
<dbReference type="AlphaFoldDB" id="A0A4V3CVX2"/>
<feature type="binding site" evidence="5">
    <location>
        <position position="10"/>
    </location>
    <ligand>
        <name>Zn(2+)</name>
        <dbReference type="ChEBI" id="CHEBI:29105"/>
        <note>catalytic</note>
    </ligand>
</feature>
<dbReference type="GO" id="GO:0008270">
    <property type="term" value="F:zinc ion binding"/>
    <property type="evidence" value="ECO:0007669"/>
    <property type="project" value="UniProtKB-UniRule"/>
</dbReference>
<dbReference type="PANTHER" id="PTHR43114">
    <property type="entry name" value="ADENINE DEAMINASE"/>
    <property type="match status" value="1"/>
</dbReference>
<keyword evidence="4 5" id="KW-0546">Nucleotide metabolism</keyword>
<name>A0A4V3CVX2_9HYPH</name>
<evidence type="ECO:0000256" key="1">
    <source>
        <dbReference type="ARBA" id="ARBA00022723"/>
    </source>
</evidence>
<feature type="active site" description="Proton donor" evidence="5">
    <location>
        <position position="190"/>
    </location>
</feature>
<protein>
    <recommendedName>
        <fullName evidence="5">Adenine deaminase</fullName>
        <shortName evidence="5">ADE</shortName>
        <ecNumber evidence="5">3.5.4.2</ecNumber>
    </recommendedName>
    <alternativeName>
        <fullName evidence="5">Adenine aminohydrolase</fullName>
        <shortName evidence="5">AAH</shortName>
    </alternativeName>
</protein>
<gene>
    <name evidence="7" type="ORF">EDD54_2752</name>
</gene>
<keyword evidence="8" id="KW-1185">Reference proteome</keyword>
<sequence length="327" mass="34283">MIPKVELHCHVEGAAPPALVAAKAAERGIDVTGLFDAAGGYAWSDFTSFLAAYDRVAAVFRSAEDFADLAAAYLAASAAEGVIYTEVFVSPDHARRQGIAYTDYLGGIAEGLRRAEREHGIVGRIIPLIERHFGPEAAVAAARTAVEHLLPEVVGFGMAGDERMGMPADFAPAFAIATEAGLPLTCHAGEVCGAEMVRATLDAIPVRRIGHGVRAIEDPDLVRRLAAEGVVLECCPGSNVALGVFPDFASHPFPALRAAGVTVTLSSDDPPFFHTSMAREYALAAEHFGCTDADLLAISSAALEAAFCDEATKARLRSRLSPAAAII</sequence>
<proteinExistence type="inferred from homology"/>
<dbReference type="OrthoDB" id="105475at2"/>
<comment type="cofactor">
    <cofactor evidence="5">
        <name>Zn(2+)</name>
        <dbReference type="ChEBI" id="CHEBI:29105"/>
    </cofactor>
    <text evidence="5">Binds 1 zinc ion per subunit.</text>
</comment>
<dbReference type="InterPro" id="IPR032466">
    <property type="entry name" value="Metal_Hydrolase"/>
</dbReference>
<comment type="similarity">
    <text evidence="5">Belongs to the metallo-dependent hydrolases superfamily. Adenosine and AMP deaminases family. Adenine deaminase type 2 subfamily.</text>
</comment>
<feature type="site" description="Important for catalytic activity" evidence="5">
    <location>
        <position position="211"/>
    </location>
</feature>
<organism evidence="7 8">
    <name type="scientific">Oharaeibacter diazotrophicus</name>
    <dbReference type="NCBI Taxonomy" id="1920512"/>
    <lineage>
        <taxon>Bacteria</taxon>
        <taxon>Pseudomonadati</taxon>
        <taxon>Pseudomonadota</taxon>
        <taxon>Alphaproteobacteria</taxon>
        <taxon>Hyphomicrobiales</taxon>
        <taxon>Pleomorphomonadaceae</taxon>
        <taxon>Oharaeibacter</taxon>
    </lineage>
</organism>
<evidence type="ECO:0000256" key="5">
    <source>
        <dbReference type="HAMAP-Rule" id="MF_01962"/>
    </source>
</evidence>
<feature type="binding site" evidence="5">
    <location>
        <position position="187"/>
    </location>
    <ligand>
        <name>Zn(2+)</name>
        <dbReference type="ChEBI" id="CHEBI:29105"/>
        <note>catalytic</note>
    </ligand>
</feature>
<evidence type="ECO:0000256" key="4">
    <source>
        <dbReference type="ARBA" id="ARBA00023080"/>
    </source>
</evidence>
<dbReference type="HAMAP" id="MF_01962">
    <property type="entry name" value="Adenine_deaminase"/>
    <property type="match status" value="1"/>
</dbReference>
<dbReference type="Pfam" id="PF00962">
    <property type="entry name" value="A_deaminase"/>
    <property type="match status" value="1"/>
</dbReference>
<keyword evidence="3 5" id="KW-0862">Zinc</keyword>
<feature type="binding site" evidence="5">
    <location>
        <position position="8"/>
    </location>
    <ligand>
        <name>Zn(2+)</name>
        <dbReference type="ChEBI" id="CHEBI:29105"/>
        <note>catalytic</note>
    </ligand>
</feature>
<dbReference type="NCBIfam" id="TIGR01430">
    <property type="entry name" value="aden_deam"/>
    <property type="match status" value="1"/>
</dbReference>
<dbReference type="NCBIfam" id="NF006848">
    <property type="entry name" value="PRK09358.1-3"/>
    <property type="match status" value="1"/>
</dbReference>
<keyword evidence="2 5" id="KW-0378">Hydrolase</keyword>
<dbReference type="SUPFAM" id="SSF51556">
    <property type="entry name" value="Metallo-dependent hydrolases"/>
    <property type="match status" value="1"/>
</dbReference>
<dbReference type="EMBL" id="SNXY01000008">
    <property type="protein sequence ID" value="TDP84148.1"/>
    <property type="molecule type" value="Genomic_DNA"/>
</dbReference>
<feature type="binding site" evidence="5">
    <location>
        <position position="269"/>
    </location>
    <ligand>
        <name>substrate</name>
    </ligand>
</feature>
<dbReference type="GO" id="GO:0000034">
    <property type="term" value="F:adenine deaminase activity"/>
    <property type="evidence" value="ECO:0007669"/>
    <property type="project" value="UniProtKB-UniRule"/>
</dbReference>
<dbReference type="GO" id="GO:0009117">
    <property type="term" value="P:nucleotide metabolic process"/>
    <property type="evidence" value="ECO:0007669"/>
    <property type="project" value="UniProtKB-KW"/>
</dbReference>
<dbReference type="Gene3D" id="3.20.20.140">
    <property type="entry name" value="Metal-dependent hydrolases"/>
    <property type="match status" value="1"/>
</dbReference>